<proteinExistence type="predicted"/>
<dbReference type="Gene3D" id="1.10.10.2840">
    <property type="entry name" value="PucR C-terminal helix-turn-helix domain"/>
    <property type="match status" value="1"/>
</dbReference>
<dbReference type="PANTHER" id="PTHR33744">
    <property type="entry name" value="CARBOHYDRATE DIACID REGULATOR"/>
    <property type="match status" value="1"/>
</dbReference>
<evidence type="ECO:0000259" key="2">
    <source>
        <dbReference type="Pfam" id="PF13556"/>
    </source>
</evidence>
<dbReference type="InterPro" id="IPR012914">
    <property type="entry name" value="PucR_dom"/>
</dbReference>
<evidence type="ECO:0000259" key="1">
    <source>
        <dbReference type="Pfam" id="PF07905"/>
    </source>
</evidence>
<dbReference type="EMBL" id="POUA01000121">
    <property type="protein sequence ID" value="PZG44605.1"/>
    <property type="molecule type" value="Genomic_DNA"/>
</dbReference>
<sequence length="548" mass="58960">MPTWGILRGIGGSCGSTCRGTSSPPHLFVSFGNGNGAGQLVCSQRATVGLVADHKPERGGLTVEELVRFPQLRLRVVAGESGLSRSVSWAHVSELEDPTPWLLGAELIMTTGMAIPRQAAGQGAYLRRLDDAGVSALALSEQLHVPPLHQEFFATAEARGMPVLEVPLAVPFIAIAQEVAAAVQEDPRQRLGAQLQVFGALRWMASEDLDTATLFRRLERLSGYQVHLCTPQGRPLLPGVPVPPDPAVLPASPDAPPTIPGGFVLPVPAPGGPAGFLVAFEREGARPAGLAVVQHIATVAALRLAMARHEHEAQRREGAETLAEMLQDVLDPSAVRRRLRRLGLPADPDDEQGMLLLLVVRQARDDTLDRALADHPRLILRRRDDLYVLAADSPTVRETLGALPGAATGASRPFPPGASLKVPQREAAWAAARAAESGQGFVPYGDDTAGRWLPDDPAVLGGLVDHVLGEVLRYDAGHETRLLESVRTWMERDRRLDDAAKALHVHQNTLSYRLRRFAELTGRDLTASADFAEVWLAIRAARQIGVID</sequence>
<evidence type="ECO:0000313" key="3">
    <source>
        <dbReference type="EMBL" id="PZG44605.1"/>
    </source>
</evidence>
<dbReference type="AlphaFoldDB" id="A0A2W2GXC5"/>
<feature type="domain" description="Purine catabolism PurC-like" evidence="1">
    <location>
        <begin position="66"/>
        <end position="182"/>
    </location>
</feature>
<comment type="caution">
    <text evidence="3">The sequence shown here is derived from an EMBL/GenBank/DDBJ whole genome shotgun (WGS) entry which is preliminary data.</text>
</comment>
<dbReference type="PANTHER" id="PTHR33744:SF1">
    <property type="entry name" value="DNA-BINDING TRANSCRIPTIONAL ACTIVATOR ADER"/>
    <property type="match status" value="1"/>
</dbReference>
<dbReference type="InterPro" id="IPR025736">
    <property type="entry name" value="PucR_C-HTH_dom"/>
</dbReference>
<accession>A0A2W2GXC5</accession>
<dbReference type="Pfam" id="PF13556">
    <property type="entry name" value="HTH_30"/>
    <property type="match status" value="1"/>
</dbReference>
<protein>
    <submittedName>
        <fullName evidence="3">Transcriptional regulator</fullName>
    </submittedName>
</protein>
<dbReference type="InterPro" id="IPR051448">
    <property type="entry name" value="CdaR-like_regulators"/>
</dbReference>
<dbReference type="Pfam" id="PF07905">
    <property type="entry name" value="PucR"/>
    <property type="match status" value="1"/>
</dbReference>
<organism evidence="3 4">
    <name type="scientific">Spongiactinospora gelatinilytica</name>
    <dbReference type="NCBI Taxonomy" id="2666298"/>
    <lineage>
        <taxon>Bacteria</taxon>
        <taxon>Bacillati</taxon>
        <taxon>Actinomycetota</taxon>
        <taxon>Actinomycetes</taxon>
        <taxon>Streptosporangiales</taxon>
        <taxon>Streptosporangiaceae</taxon>
        <taxon>Spongiactinospora</taxon>
    </lineage>
</organism>
<gene>
    <name evidence="3" type="ORF">C1I98_16940</name>
</gene>
<keyword evidence="4" id="KW-1185">Reference proteome</keyword>
<name>A0A2W2GXC5_9ACTN</name>
<dbReference type="Proteomes" id="UP000248544">
    <property type="component" value="Unassembled WGS sequence"/>
</dbReference>
<evidence type="ECO:0000313" key="4">
    <source>
        <dbReference type="Proteomes" id="UP000248544"/>
    </source>
</evidence>
<feature type="domain" description="PucR C-terminal helix-turn-helix" evidence="2">
    <location>
        <begin position="482"/>
        <end position="540"/>
    </location>
</feature>
<reference evidence="3 4" key="1">
    <citation type="submission" date="2018-01" db="EMBL/GenBank/DDBJ databases">
        <title>Draft genome sequence of Sphaerisporangium sp. 7K107.</title>
        <authorList>
            <person name="Sahin N."/>
            <person name="Saygin H."/>
            <person name="Ay H."/>
        </authorList>
    </citation>
    <scope>NUCLEOTIDE SEQUENCE [LARGE SCALE GENOMIC DNA]</scope>
    <source>
        <strain evidence="3 4">7K107</strain>
    </source>
</reference>
<dbReference type="InterPro" id="IPR042070">
    <property type="entry name" value="PucR_C-HTH_sf"/>
</dbReference>